<name>A0AAV4YD95_CAEEX</name>
<reference evidence="2 3" key="1">
    <citation type="submission" date="2021-06" db="EMBL/GenBank/DDBJ databases">
        <title>Caerostris extrusa draft genome.</title>
        <authorList>
            <person name="Kono N."/>
            <person name="Arakawa K."/>
        </authorList>
    </citation>
    <scope>NUCLEOTIDE SEQUENCE [LARGE SCALE GENOMIC DNA]</scope>
</reference>
<evidence type="ECO:0000259" key="1">
    <source>
        <dbReference type="PROSITE" id="PS50904"/>
    </source>
</evidence>
<accession>A0AAV4YD95</accession>
<dbReference type="PROSITE" id="PS50904">
    <property type="entry name" value="PRELI_MSF1"/>
    <property type="match status" value="1"/>
</dbReference>
<organism evidence="2 3">
    <name type="scientific">Caerostris extrusa</name>
    <name type="common">Bark spider</name>
    <name type="synonym">Caerostris bankana</name>
    <dbReference type="NCBI Taxonomy" id="172846"/>
    <lineage>
        <taxon>Eukaryota</taxon>
        <taxon>Metazoa</taxon>
        <taxon>Ecdysozoa</taxon>
        <taxon>Arthropoda</taxon>
        <taxon>Chelicerata</taxon>
        <taxon>Arachnida</taxon>
        <taxon>Araneae</taxon>
        <taxon>Araneomorphae</taxon>
        <taxon>Entelegynae</taxon>
        <taxon>Araneoidea</taxon>
        <taxon>Araneidae</taxon>
        <taxon>Caerostris</taxon>
    </lineage>
</organism>
<proteinExistence type="predicted"/>
<evidence type="ECO:0000313" key="2">
    <source>
        <dbReference type="EMBL" id="GIZ04894.1"/>
    </source>
</evidence>
<dbReference type="PANTHER" id="PTHR11158">
    <property type="entry name" value="MSF1/PX19 RELATED"/>
    <property type="match status" value="1"/>
</dbReference>
<dbReference type="GO" id="GO:0005758">
    <property type="term" value="C:mitochondrial intermembrane space"/>
    <property type="evidence" value="ECO:0007669"/>
    <property type="project" value="InterPro"/>
</dbReference>
<dbReference type="AlphaFoldDB" id="A0AAV4YD95"/>
<feature type="domain" description="PRELI/MSF1" evidence="1">
    <location>
        <begin position="1"/>
        <end position="165"/>
    </location>
</feature>
<gene>
    <name evidence="2" type="primary">PRELID1</name>
    <name evidence="2" type="ORF">CEXT_319891</name>
</gene>
<sequence length="201" mass="23756">MKFFEGTDVFNYSWLQIADIFWLRYPNPFSKHVRTEDVLYREVEDGVLHTKRLLTKTVRFSYFGYNVNIKNEPIIEESFIDPRNQTIKTSTWNVGTAIAQVKEVCYYRKKEDHNTIIERKAWIEKTKLYLPGFLESIMIRRFQKSVQKTRKGLEYVLANKYPSAIHVESKPSPFIDTDKIREKAKKAKENGYTKTVPIFAA</sequence>
<dbReference type="InterPro" id="IPR037365">
    <property type="entry name" value="Slowmo/Ups"/>
</dbReference>
<protein>
    <submittedName>
        <fullName evidence="2">PRELI domain-containing protein 1, mitochondrial</fullName>
    </submittedName>
</protein>
<dbReference type="InterPro" id="IPR006797">
    <property type="entry name" value="PRELI/MSF1_dom"/>
</dbReference>
<dbReference type="Pfam" id="PF04707">
    <property type="entry name" value="PRELI"/>
    <property type="match status" value="1"/>
</dbReference>
<evidence type="ECO:0000313" key="3">
    <source>
        <dbReference type="Proteomes" id="UP001054945"/>
    </source>
</evidence>
<dbReference type="EMBL" id="BPLR01019164">
    <property type="protein sequence ID" value="GIZ04894.1"/>
    <property type="molecule type" value="Genomic_DNA"/>
</dbReference>
<dbReference type="Proteomes" id="UP001054945">
    <property type="component" value="Unassembled WGS sequence"/>
</dbReference>
<keyword evidence="3" id="KW-1185">Reference proteome</keyword>
<comment type="caution">
    <text evidence="2">The sequence shown here is derived from an EMBL/GenBank/DDBJ whole genome shotgun (WGS) entry which is preliminary data.</text>
</comment>